<dbReference type="InterPro" id="IPR033756">
    <property type="entry name" value="YlxH/NBP35"/>
</dbReference>
<evidence type="ECO:0000313" key="3">
    <source>
        <dbReference type="EMBL" id="HEM67139.1"/>
    </source>
</evidence>
<accession>A0A7J2U3I6</accession>
<comment type="caution">
    <text evidence="3">The sequence shown here is derived from an EMBL/GenBank/DDBJ whole genome shotgun (WGS) entry which is preliminary data.</text>
</comment>
<name>A0A7J2U3I6_9CREN</name>
<dbReference type="PANTHER" id="PTHR42961">
    <property type="entry name" value="IRON-SULFUR PROTEIN NUBPL"/>
    <property type="match status" value="1"/>
</dbReference>
<evidence type="ECO:0000256" key="2">
    <source>
        <dbReference type="ARBA" id="ARBA00022840"/>
    </source>
</evidence>
<dbReference type="PANTHER" id="PTHR42961:SF2">
    <property type="entry name" value="IRON-SULFUR PROTEIN NUBPL"/>
    <property type="match status" value="1"/>
</dbReference>
<sequence>MTAIDPRIAGMKRNLERFKLILPVMSPKGGVGKTFATALLAHILSRKYECISLFDADLTNPTLHVVLGLNAKNMKIIEERGVKPVKVNERLELMSLALFVDEYSIPLRGKDVENVIKELLAVTRWSGRILLIDTPPGFSDTHLELLKILSSVSKSLIILVTTPNYIALKSIERGVKILLLESVKLAGILGNMCVSTEDEFKIESMTHRYGIMYLGCIPYVDRIENYFGLNLANMLKHVEHLYNNIVKSIDNFTGV</sequence>
<dbReference type="Pfam" id="PF10609">
    <property type="entry name" value="ParA"/>
    <property type="match status" value="1"/>
</dbReference>
<dbReference type="InterPro" id="IPR027417">
    <property type="entry name" value="P-loop_NTPase"/>
</dbReference>
<dbReference type="SUPFAM" id="SSF52540">
    <property type="entry name" value="P-loop containing nucleoside triphosphate hydrolases"/>
    <property type="match status" value="1"/>
</dbReference>
<dbReference type="EMBL" id="DSEU01000040">
    <property type="protein sequence ID" value="HEM67139.1"/>
    <property type="molecule type" value="Genomic_DNA"/>
</dbReference>
<keyword evidence="2 3" id="KW-0067">ATP-binding</keyword>
<dbReference type="GO" id="GO:0005524">
    <property type="term" value="F:ATP binding"/>
    <property type="evidence" value="ECO:0007669"/>
    <property type="project" value="UniProtKB-KW"/>
</dbReference>
<dbReference type="GO" id="GO:0016226">
    <property type="term" value="P:iron-sulfur cluster assembly"/>
    <property type="evidence" value="ECO:0007669"/>
    <property type="project" value="InterPro"/>
</dbReference>
<dbReference type="InterPro" id="IPR044304">
    <property type="entry name" value="NUBPL-like"/>
</dbReference>
<gene>
    <name evidence="3" type="ORF">ENO26_06195</name>
</gene>
<organism evidence="3">
    <name type="scientific">Ignisphaera aggregans</name>
    <dbReference type="NCBI Taxonomy" id="334771"/>
    <lineage>
        <taxon>Archaea</taxon>
        <taxon>Thermoproteota</taxon>
        <taxon>Thermoprotei</taxon>
        <taxon>Desulfurococcales</taxon>
        <taxon>Desulfurococcaceae</taxon>
        <taxon>Ignisphaera</taxon>
    </lineage>
</organism>
<dbReference type="GO" id="GO:0051539">
    <property type="term" value="F:4 iron, 4 sulfur cluster binding"/>
    <property type="evidence" value="ECO:0007669"/>
    <property type="project" value="TreeGrafter"/>
</dbReference>
<protein>
    <submittedName>
        <fullName evidence="3">ATP-binding protein</fullName>
    </submittedName>
</protein>
<dbReference type="AlphaFoldDB" id="A0A7J2U3I6"/>
<proteinExistence type="predicted"/>
<dbReference type="Gene3D" id="3.40.50.300">
    <property type="entry name" value="P-loop containing nucleotide triphosphate hydrolases"/>
    <property type="match status" value="1"/>
</dbReference>
<evidence type="ECO:0000256" key="1">
    <source>
        <dbReference type="ARBA" id="ARBA00022741"/>
    </source>
</evidence>
<keyword evidence="1" id="KW-0547">Nucleotide-binding</keyword>
<reference evidence="3" key="1">
    <citation type="journal article" date="2020" name="mSystems">
        <title>Genome- and Community-Level Interaction Insights into Carbon Utilization and Element Cycling Functions of Hydrothermarchaeota in Hydrothermal Sediment.</title>
        <authorList>
            <person name="Zhou Z."/>
            <person name="Liu Y."/>
            <person name="Xu W."/>
            <person name="Pan J."/>
            <person name="Luo Z.H."/>
            <person name="Li M."/>
        </authorList>
    </citation>
    <scope>NUCLEOTIDE SEQUENCE [LARGE SCALE GENOMIC DNA]</scope>
    <source>
        <strain evidence="3">SpSt-125</strain>
    </source>
</reference>